<keyword evidence="1" id="KW-0677">Repeat</keyword>
<dbReference type="EMBL" id="JAHXPT010000026">
    <property type="protein sequence ID" value="MBW6411927.1"/>
    <property type="molecule type" value="Genomic_DNA"/>
</dbReference>
<dbReference type="Proteomes" id="UP001519921">
    <property type="component" value="Unassembled WGS sequence"/>
</dbReference>
<feature type="repeat" description="Cell wall-binding" evidence="2">
    <location>
        <begin position="8"/>
        <end position="27"/>
    </location>
</feature>
<evidence type="ECO:0000256" key="2">
    <source>
        <dbReference type="PROSITE-ProRule" id="PRU00591"/>
    </source>
</evidence>
<dbReference type="SUPFAM" id="SSF69360">
    <property type="entry name" value="Cell wall binding repeat"/>
    <property type="match status" value="1"/>
</dbReference>
<dbReference type="Pfam" id="PF01473">
    <property type="entry name" value="Choline_bind_1"/>
    <property type="match status" value="1"/>
</dbReference>
<keyword evidence="5" id="KW-1185">Reference proteome</keyword>
<feature type="transmembrane region" description="Helical" evidence="3">
    <location>
        <begin position="255"/>
        <end position="274"/>
    </location>
</feature>
<accession>A0ABS7ATI6</accession>
<keyword evidence="3" id="KW-0472">Membrane</keyword>
<gene>
    <name evidence="4" type="ORF">KYD98_17760</name>
</gene>
<keyword evidence="3" id="KW-0812">Transmembrane</keyword>
<evidence type="ECO:0000256" key="1">
    <source>
        <dbReference type="ARBA" id="ARBA00022737"/>
    </source>
</evidence>
<feature type="non-terminal residue" evidence="4">
    <location>
        <position position="1"/>
    </location>
</feature>
<name>A0ABS7ATI6_9CLOT</name>
<dbReference type="PROSITE" id="PS51170">
    <property type="entry name" value="CW"/>
    <property type="match status" value="1"/>
</dbReference>
<protein>
    <submittedName>
        <fullName evidence="4">Uncharacterized protein</fullName>
    </submittedName>
</protein>
<comment type="caution">
    <text evidence="4">The sequence shown here is derived from an EMBL/GenBank/DDBJ whole genome shotgun (WGS) entry which is preliminary data.</text>
</comment>
<evidence type="ECO:0000256" key="3">
    <source>
        <dbReference type="SAM" id="Phobius"/>
    </source>
</evidence>
<sequence>LKDDGSVATEWLYDQGNWYYLYPEGSMAQDTTVNGCYVNDNGEWITKVVTDEGDIGYNFINKATDEISNTYEDNSWKQDCLERGWGPLTKEAYDEKAAEAKSQATYFPIVHANEFDWGKVIWGSVTGVDTVISEDTIIVSSVSEYMANYVYNNSNLTNSSSRIEAYRKMFDIANRADDIRVVSRTLNSGGWKSLSTKIGVGGNIIAGGINIYNDINNKDYDDVDKNKAVTVDIITTGFSVGSTIAIAALIPGVGWAFAAGVVAGCTISAIGEFWKESWIK</sequence>
<reference evidence="4 5" key="1">
    <citation type="submission" date="2021-07" db="EMBL/GenBank/DDBJ databases">
        <title>Clostridium weizhouense sp. nov., an anaerobic bacterium isolated from activated sludge of Petroleum wastewater.</title>
        <authorList>
            <person name="Li Q."/>
        </authorList>
    </citation>
    <scope>NUCLEOTIDE SEQUENCE [LARGE SCALE GENOMIC DNA]</scope>
    <source>
        <strain evidence="4 5">YB-6</strain>
    </source>
</reference>
<proteinExistence type="predicted"/>
<organism evidence="4 5">
    <name type="scientific">Clostridium weizhouense</name>
    <dbReference type="NCBI Taxonomy" id="2859781"/>
    <lineage>
        <taxon>Bacteria</taxon>
        <taxon>Bacillati</taxon>
        <taxon>Bacillota</taxon>
        <taxon>Clostridia</taxon>
        <taxon>Eubacteriales</taxon>
        <taxon>Clostridiaceae</taxon>
        <taxon>Clostridium</taxon>
    </lineage>
</organism>
<feature type="transmembrane region" description="Helical" evidence="3">
    <location>
        <begin position="228"/>
        <end position="249"/>
    </location>
</feature>
<evidence type="ECO:0000313" key="5">
    <source>
        <dbReference type="Proteomes" id="UP001519921"/>
    </source>
</evidence>
<evidence type="ECO:0000313" key="4">
    <source>
        <dbReference type="EMBL" id="MBW6411927.1"/>
    </source>
</evidence>
<dbReference type="InterPro" id="IPR018337">
    <property type="entry name" value="Cell_wall/Cho-bd_repeat"/>
</dbReference>
<keyword evidence="3" id="KW-1133">Transmembrane helix</keyword>
<dbReference type="Gene3D" id="2.10.270.10">
    <property type="entry name" value="Cholin Binding"/>
    <property type="match status" value="1"/>
</dbReference>